<evidence type="ECO:0000313" key="2">
    <source>
        <dbReference type="Proteomes" id="UP001355653"/>
    </source>
</evidence>
<protein>
    <submittedName>
        <fullName evidence="1">Uncharacterized protein</fullName>
    </submittedName>
</protein>
<evidence type="ECO:0000313" key="1">
    <source>
        <dbReference type="EMBL" id="MEB4795783.1"/>
    </source>
</evidence>
<sequence>MKINEREQQIKLDILESLARSQRALARIIESVADSVESSPQLAGQIADNLTAIVSYQRILTRKIIGLPIRVKQKGTAKQPWLNTNTGVLQGKR</sequence>
<comment type="caution">
    <text evidence="1">The sequence shown here is derived from an EMBL/GenBank/DDBJ whole genome shotgun (WGS) entry which is preliminary data.</text>
</comment>
<gene>
    <name evidence="1" type="ORF">P5G65_17925</name>
</gene>
<dbReference type="RefSeq" id="WP_127456601.1">
    <property type="nucleotide sequence ID" value="NZ_JAROBY010000028.1"/>
</dbReference>
<proteinExistence type="predicted"/>
<accession>A0ABU6DFN7</accession>
<keyword evidence="2" id="KW-1185">Reference proteome</keyword>
<organism evidence="1 2">
    <name type="scientific">Paenibacillus chondroitinus</name>
    <dbReference type="NCBI Taxonomy" id="59842"/>
    <lineage>
        <taxon>Bacteria</taxon>
        <taxon>Bacillati</taxon>
        <taxon>Bacillota</taxon>
        <taxon>Bacilli</taxon>
        <taxon>Bacillales</taxon>
        <taxon>Paenibacillaceae</taxon>
        <taxon>Paenibacillus</taxon>
    </lineage>
</organism>
<dbReference type="EMBL" id="JAROBY010000028">
    <property type="protein sequence ID" value="MEB4795783.1"/>
    <property type="molecule type" value="Genomic_DNA"/>
</dbReference>
<name>A0ABU6DFN7_9BACL</name>
<dbReference type="Proteomes" id="UP001355653">
    <property type="component" value="Unassembled WGS sequence"/>
</dbReference>
<reference evidence="1 2" key="1">
    <citation type="submission" date="2023-03" db="EMBL/GenBank/DDBJ databases">
        <title>Bacillus Genome Sequencing.</title>
        <authorList>
            <person name="Dunlap C."/>
        </authorList>
    </citation>
    <scope>NUCLEOTIDE SEQUENCE [LARGE SCALE GENOMIC DNA]</scope>
    <source>
        <strain evidence="1 2">NRS-1351</strain>
    </source>
</reference>